<gene>
    <name evidence="1" type="ORF">RMAR1173_LOCUS4293</name>
</gene>
<protein>
    <submittedName>
        <fullName evidence="1">Uncharacterized protein</fullName>
    </submittedName>
</protein>
<dbReference type="AlphaFoldDB" id="A0A7S2W605"/>
<reference evidence="1" key="1">
    <citation type="submission" date="2021-01" db="EMBL/GenBank/DDBJ databases">
        <authorList>
            <person name="Corre E."/>
            <person name="Pelletier E."/>
            <person name="Niang G."/>
            <person name="Scheremetjew M."/>
            <person name="Finn R."/>
            <person name="Kale V."/>
            <person name="Holt S."/>
            <person name="Cochrane G."/>
            <person name="Meng A."/>
            <person name="Brown T."/>
            <person name="Cohen L."/>
        </authorList>
    </citation>
    <scope>NUCLEOTIDE SEQUENCE</scope>
    <source>
        <strain evidence="1">CCMP1243</strain>
    </source>
</reference>
<name>A0A7S2W605_9STRA</name>
<proteinExistence type="predicted"/>
<organism evidence="1">
    <name type="scientific">Rhizochromulina marina</name>
    <dbReference type="NCBI Taxonomy" id="1034831"/>
    <lineage>
        <taxon>Eukaryota</taxon>
        <taxon>Sar</taxon>
        <taxon>Stramenopiles</taxon>
        <taxon>Ochrophyta</taxon>
        <taxon>Dictyochophyceae</taxon>
        <taxon>Rhizochromulinales</taxon>
        <taxon>Rhizochromulina</taxon>
    </lineage>
</organism>
<dbReference type="EMBL" id="HBHJ01006571">
    <property type="protein sequence ID" value="CAD9670320.1"/>
    <property type="molecule type" value="Transcribed_RNA"/>
</dbReference>
<evidence type="ECO:0000313" key="1">
    <source>
        <dbReference type="EMBL" id="CAD9670320.1"/>
    </source>
</evidence>
<accession>A0A7S2W605</accession>
<sequence length="101" mass="11312">MMHLSNSRARDSLAHYSKNLPCRLLQVMNKKAREVQHDVASMGSRSLSALRPTLVLPFSRSDPVVITVDHLSLGPWQGSLPQEYCCPTLDCKPPCRDRQAP</sequence>